<dbReference type="Pfam" id="PF25967">
    <property type="entry name" value="RND-MFP_C"/>
    <property type="match status" value="1"/>
</dbReference>
<dbReference type="Gene3D" id="2.40.50.100">
    <property type="match status" value="1"/>
</dbReference>
<keyword evidence="3" id="KW-0175">Coiled coil</keyword>
<dbReference type="SUPFAM" id="SSF111369">
    <property type="entry name" value="HlyD-like secretion proteins"/>
    <property type="match status" value="1"/>
</dbReference>
<organism evidence="9 10">
    <name type="scientific">Acinetobacter proteolyticus</name>
    <dbReference type="NCBI Taxonomy" id="1776741"/>
    <lineage>
        <taxon>Bacteria</taxon>
        <taxon>Pseudomonadati</taxon>
        <taxon>Pseudomonadota</taxon>
        <taxon>Gammaproteobacteria</taxon>
        <taxon>Moraxellales</taxon>
        <taxon>Moraxellaceae</taxon>
        <taxon>Acinetobacter</taxon>
    </lineage>
</organism>
<evidence type="ECO:0000256" key="4">
    <source>
        <dbReference type="SAM" id="MobiDB-lite"/>
    </source>
</evidence>
<dbReference type="PANTHER" id="PTHR30158">
    <property type="entry name" value="ACRA/E-RELATED COMPONENT OF DRUG EFFLUX TRANSPORTER"/>
    <property type="match status" value="1"/>
</dbReference>
<protein>
    <submittedName>
        <fullName evidence="9">Efflux transporter periplasmic adaptor subunit</fullName>
    </submittedName>
</protein>
<feature type="domain" description="Multidrug resistance protein MdtA-like C-terminal permuted SH3" evidence="8">
    <location>
        <begin position="307"/>
        <end position="367"/>
    </location>
</feature>
<dbReference type="InterPro" id="IPR006143">
    <property type="entry name" value="RND_pump_MFP"/>
</dbReference>
<gene>
    <name evidence="9" type="ORF">CW311_17565</name>
</gene>
<evidence type="ECO:0000259" key="8">
    <source>
        <dbReference type="Pfam" id="PF25967"/>
    </source>
</evidence>
<feature type="compositionally biased region" description="Polar residues" evidence="4">
    <location>
        <begin position="388"/>
        <end position="401"/>
    </location>
</feature>
<proteinExistence type="inferred from homology"/>
<evidence type="ECO:0000313" key="10">
    <source>
        <dbReference type="Proteomes" id="UP000233553"/>
    </source>
</evidence>
<dbReference type="RefSeq" id="WP_101237327.1">
    <property type="nucleotide sequence ID" value="NZ_JBCNKA010000005.1"/>
</dbReference>
<dbReference type="InterPro" id="IPR058625">
    <property type="entry name" value="MdtA-like_BSH"/>
</dbReference>
<comment type="subcellular location">
    <subcellularLocation>
        <location evidence="1">Cell inner membrane</location>
        <topology evidence="1">Lipid-anchor</topology>
    </subcellularLocation>
</comment>
<comment type="caution">
    <text evidence="9">The sequence shown here is derived from an EMBL/GenBank/DDBJ whole genome shotgun (WGS) entry which is preliminary data.</text>
</comment>
<dbReference type="Pfam" id="PF25917">
    <property type="entry name" value="BSH_RND"/>
    <property type="match status" value="1"/>
</dbReference>
<dbReference type="PANTHER" id="PTHR30158:SF10">
    <property type="entry name" value="CATION EFFLUX PUMP"/>
    <property type="match status" value="1"/>
</dbReference>
<dbReference type="InterPro" id="IPR058627">
    <property type="entry name" value="MdtA-like_C"/>
</dbReference>
<evidence type="ECO:0000256" key="1">
    <source>
        <dbReference type="ARBA" id="ARBA00004519"/>
    </source>
</evidence>
<dbReference type="Gene3D" id="1.10.287.470">
    <property type="entry name" value="Helix hairpin bin"/>
    <property type="match status" value="1"/>
</dbReference>
<dbReference type="FunFam" id="2.40.420.20:FF:000001">
    <property type="entry name" value="Efflux RND transporter periplasmic adaptor subunit"/>
    <property type="match status" value="1"/>
</dbReference>
<dbReference type="Pfam" id="PF25876">
    <property type="entry name" value="HH_MFP_RND"/>
    <property type="match status" value="1"/>
</dbReference>
<accession>A0A2N0WAP6</accession>
<dbReference type="GO" id="GO:0005886">
    <property type="term" value="C:plasma membrane"/>
    <property type="evidence" value="ECO:0007669"/>
    <property type="project" value="UniProtKB-SubCell"/>
</dbReference>
<sequence length="407" mass="43575">MSISRKQLTLSAVIVAIFATGGSFILFQEKADAKATPTASSPPAATVDVASVVSQTITDWQEYSGRLEAIDQVDVRPQVSGKLIAVHFKDGSLVNKGDLLFTIDPRPFEAELNRAKAQLASAEAQVTYSSANLGRNQRLIQSNAIAHQELDQAENEARSANANLQAAKAAVETARLNLEYTRITAPVSGRISRAEVTVGNVVSAGNGAQVLTSLVSVSRLYASFDVDEQTYLKYISNQRNSAQVPVYLGLANESGFSREGYISSIDNNLNTTSGTIRVRATFDNPKGVMLPGLYARIRLGGGQPRAAILISPTAIGVDQDKRFVVVVDAKNQTAYREVKLGAQQDGLQIINSGLQVGDRIVVNGLQRIRPGDPVSPHLVAMPNPQIITDNTAQQPQPTEKTPTLAKG</sequence>
<feature type="domain" description="Multidrug resistance protein MdtA-like alpha-helical hairpin" evidence="5">
    <location>
        <begin position="112"/>
        <end position="181"/>
    </location>
</feature>
<dbReference type="Gene3D" id="2.40.30.170">
    <property type="match status" value="1"/>
</dbReference>
<feature type="domain" description="Multidrug resistance protein MdtA-like barrel-sandwich hybrid" evidence="6">
    <location>
        <begin position="72"/>
        <end position="212"/>
    </location>
</feature>
<evidence type="ECO:0000313" key="9">
    <source>
        <dbReference type="EMBL" id="PKF31552.1"/>
    </source>
</evidence>
<evidence type="ECO:0000256" key="3">
    <source>
        <dbReference type="SAM" id="Coils"/>
    </source>
</evidence>
<evidence type="ECO:0000259" key="7">
    <source>
        <dbReference type="Pfam" id="PF25944"/>
    </source>
</evidence>
<evidence type="ECO:0000259" key="6">
    <source>
        <dbReference type="Pfam" id="PF25917"/>
    </source>
</evidence>
<dbReference type="AlphaFoldDB" id="A0A2N0WAP6"/>
<evidence type="ECO:0000256" key="2">
    <source>
        <dbReference type="ARBA" id="ARBA00009477"/>
    </source>
</evidence>
<dbReference type="NCBIfam" id="TIGR01730">
    <property type="entry name" value="RND_mfp"/>
    <property type="match status" value="1"/>
</dbReference>
<evidence type="ECO:0000259" key="5">
    <source>
        <dbReference type="Pfam" id="PF25876"/>
    </source>
</evidence>
<reference evidence="9 10" key="1">
    <citation type="submission" date="2017-12" db="EMBL/GenBank/DDBJ databases">
        <title>Draft Genome sequences of multiple microbial strains isolated from spacecraft associated surfaces.</title>
        <authorList>
            <person name="Seuylemezian A."/>
            <person name="Vaishampayan P."/>
            <person name="Venkateswaran K."/>
        </authorList>
    </citation>
    <scope>NUCLEOTIDE SEQUENCE [LARGE SCALE GENOMIC DNA]</scope>
    <source>
        <strain evidence="9 10">2P01AA</strain>
    </source>
</reference>
<dbReference type="Proteomes" id="UP000233553">
    <property type="component" value="Unassembled WGS sequence"/>
</dbReference>
<dbReference type="Pfam" id="PF25944">
    <property type="entry name" value="Beta-barrel_RND"/>
    <property type="match status" value="1"/>
</dbReference>
<dbReference type="Gene3D" id="2.40.420.20">
    <property type="match status" value="1"/>
</dbReference>
<comment type="similarity">
    <text evidence="2">Belongs to the membrane fusion protein (MFP) (TC 8.A.1) family.</text>
</comment>
<name>A0A2N0WAP6_9GAMM</name>
<feature type="coiled-coil region" evidence="3">
    <location>
        <begin position="136"/>
        <end position="177"/>
    </location>
</feature>
<dbReference type="InterPro" id="IPR058624">
    <property type="entry name" value="MdtA-like_HH"/>
</dbReference>
<dbReference type="InterPro" id="IPR058626">
    <property type="entry name" value="MdtA-like_b-barrel"/>
</dbReference>
<dbReference type="GO" id="GO:0022857">
    <property type="term" value="F:transmembrane transporter activity"/>
    <property type="evidence" value="ECO:0007669"/>
    <property type="project" value="InterPro"/>
</dbReference>
<dbReference type="GO" id="GO:0046677">
    <property type="term" value="P:response to antibiotic"/>
    <property type="evidence" value="ECO:0007669"/>
    <property type="project" value="TreeGrafter"/>
</dbReference>
<dbReference type="EMBL" id="PISJ01000020">
    <property type="protein sequence ID" value="PKF31552.1"/>
    <property type="molecule type" value="Genomic_DNA"/>
</dbReference>
<feature type="region of interest" description="Disordered" evidence="4">
    <location>
        <begin position="388"/>
        <end position="407"/>
    </location>
</feature>
<feature type="domain" description="Multidrug resistance protein MdtA-like beta-barrel" evidence="7">
    <location>
        <begin position="221"/>
        <end position="299"/>
    </location>
</feature>